<dbReference type="Gene3D" id="3.30.70.100">
    <property type="match status" value="1"/>
</dbReference>
<evidence type="ECO:0000256" key="1">
    <source>
        <dbReference type="SAM" id="Phobius"/>
    </source>
</evidence>
<sequence>MHKSEFLSDQVTQVISELVDPQKILEYESWTKGINTAARTFEGFSGVDVIRPRDHAYPEYVVIVKFDNYSNFRAWITSDIYREWIEKSRDLISVRSQQQMPSGMELWFTLPGEQRLTPRIDSPPYWKKVVMGILSVFPLILGCNILLEPLAAQMHPLLYLLVSVAIVSMLLTWPVMPWLTRILTGWLYPSVKPGEP</sequence>
<protein>
    <submittedName>
        <fullName evidence="3">Antibiotic biosynthesis monooxygenase</fullName>
    </submittedName>
</protein>
<keyword evidence="1" id="KW-0472">Membrane</keyword>
<organism evidence="3 4">
    <name type="scientific">Candidatus Wallbacteria bacterium HGW-Wallbacteria-1</name>
    <dbReference type="NCBI Taxonomy" id="2013854"/>
    <lineage>
        <taxon>Bacteria</taxon>
        <taxon>Candidatus Walliibacteriota</taxon>
    </lineage>
</organism>
<proteinExistence type="predicted"/>
<dbReference type="PROSITE" id="PS51725">
    <property type="entry name" value="ABM"/>
    <property type="match status" value="1"/>
</dbReference>
<dbReference type="PANTHER" id="PTHR40057:SF1">
    <property type="entry name" value="SLR1162 PROTEIN"/>
    <property type="match status" value="1"/>
</dbReference>
<keyword evidence="1" id="KW-1133">Transmembrane helix</keyword>
<dbReference type="InterPro" id="IPR007138">
    <property type="entry name" value="ABM_dom"/>
</dbReference>
<feature type="transmembrane region" description="Helical" evidence="1">
    <location>
        <begin position="159"/>
        <end position="179"/>
    </location>
</feature>
<name>A0A2N1PNF0_9BACT</name>
<gene>
    <name evidence="3" type="ORF">CVV64_12390</name>
</gene>
<dbReference type="GO" id="GO:0004497">
    <property type="term" value="F:monooxygenase activity"/>
    <property type="evidence" value="ECO:0007669"/>
    <property type="project" value="UniProtKB-KW"/>
</dbReference>
<dbReference type="SUPFAM" id="SSF54909">
    <property type="entry name" value="Dimeric alpha+beta barrel"/>
    <property type="match status" value="1"/>
</dbReference>
<evidence type="ECO:0000313" key="4">
    <source>
        <dbReference type="Proteomes" id="UP000233256"/>
    </source>
</evidence>
<keyword evidence="3" id="KW-0503">Monooxygenase</keyword>
<dbReference type="AlphaFoldDB" id="A0A2N1PNF0"/>
<accession>A0A2N1PNF0</accession>
<dbReference type="InterPro" id="IPR038762">
    <property type="entry name" value="ABM_predict"/>
</dbReference>
<keyword evidence="3" id="KW-0560">Oxidoreductase</keyword>
<dbReference type="PANTHER" id="PTHR40057">
    <property type="entry name" value="SLR1162 PROTEIN"/>
    <property type="match status" value="1"/>
</dbReference>
<keyword evidence="1" id="KW-0812">Transmembrane</keyword>
<comment type="caution">
    <text evidence="3">The sequence shown here is derived from an EMBL/GenBank/DDBJ whole genome shotgun (WGS) entry which is preliminary data.</text>
</comment>
<feature type="transmembrane region" description="Helical" evidence="1">
    <location>
        <begin position="129"/>
        <end position="147"/>
    </location>
</feature>
<reference evidence="3 4" key="1">
    <citation type="journal article" date="2017" name="ISME J.">
        <title>Potential for microbial H2 and metal transformations associated with novel bacteria and archaea in deep terrestrial subsurface sediments.</title>
        <authorList>
            <person name="Hernsdorf A.W."/>
            <person name="Amano Y."/>
            <person name="Miyakawa K."/>
            <person name="Ise K."/>
            <person name="Suzuki Y."/>
            <person name="Anantharaman K."/>
            <person name="Probst A."/>
            <person name="Burstein D."/>
            <person name="Thomas B.C."/>
            <person name="Banfield J.F."/>
        </authorList>
    </citation>
    <scope>NUCLEOTIDE SEQUENCE [LARGE SCALE GENOMIC DNA]</scope>
    <source>
        <strain evidence="3">HGW-Wallbacteria-1</strain>
    </source>
</reference>
<evidence type="ECO:0000313" key="3">
    <source>
        <dbReference type="EMBL" id="PKK89849.1"/>
    </source>
</evidence>
<evidence type="ECO:0000259" key="2">
    <source>
        <dbReference type="PROSITE" id="PS51725"/>
    </source>
</evidence>
<feature type="domain" description="ABM" evidence="2">
    <location>
        <begin position="11"/>
        <end position="100"/>
    </location>
</feature>
<dbReference type="EMBL" id="PGXC01000011">
    <property type="protein sequence ID" value="PKK89849.1"/>
    <property type="molecule type" value="Genomic_DNA"/>
</dbReference>
<dbReference type="Proteomes" id="UP000233256">
    <property type="component" value="Unassembled WGS sequence"/>
</dbReference>
<dbReference type="InterPro" id="IPR011008">
    <property type="entry name" value="Dimeric_a/b-barrel"/>
</dbReference>